<feature type="chain" id="PRO_5018986232" description="Lipocalin-like domain-containing protein" evidence="1">
    <location>
        <begin position="20"/>
        <end position="230"/>
    </location>
</feature>
<keyword evidence="1" id="KW-0732">Signal</keyword>
<organism evidence="2 3">
    <name type="scientific">Leyella stercorea</name>
    <dbReference type="NCBI Taxonomy" id="363265"/>
    <lineage>
        <taxon>Bacteria</taxon>
        <taxon>Pseudomonadati</taxon>
        <taxon>Bacteroidota</taxon>
        <taxon>Bacteroidia</taxon>
        <taxon>Bacteroidales</taxon>
        <taxon>Prevotellaceae</taxon>
        <taxon>Leyella</taxon>
    </lineage>
</organism>
<dbReference type="AlphaFoldDB" id="A0A415GRZ7"/>
<evidence type="ECO:0000313" key="2">
    <source>
        <dbReference type="EMBL" id="RHK53033.1"/>
    </source>
</evidence>
<evidence type="ECO:0000313" key="3">
    <source>
        <dbReference type="Proteomes" id="UP000286598"/>
    </source>
</evidence>
<protein>
    <recommendedName>
        <fullName evidence="4">Lipocalin-like domain-containing protein</fullName>
    </recommendedName>
</protein>
<feature type="signal peptide" evidence="1">
    <location>
        <begin position="1"/>
        <end position="19"/>
    </location>
</feature>
<reference evidence="2 3" key="1">
    <citation type="submission" date="2018-08" db="EMBL/GenBank/DDBJ databases">
        <title>A genome reference for cultivated species of the human gut microbiota.</title>
        <authorList>
            <person name="Zou Y."/>
            <person name="Xue W."/>
            <person name="Luo G."/>
        </authorList>
    </citation>
    <scope>NUCLEOTIDE SEQUENCE [LARGE SCALE GENOMIC DNA]</scope>
    <source>
        <strain evidence="2 3">AF42-9</strain>
    </source>
</reference>
<keyword evidence="3" id="KW-1185">Reference proteome</keyword>
<dbReference type="EMBL" id="QRNO01000002">
    <property type="protein sequence ID" value="RHK53033.1"/>
    <property type="molecule type" value="Genomic_DNA"/>
</dbReference>
<evidence type="ECO:0000256" key="1">
    <source>
        <dbReference type="SAM" id="SignalP"/>
    </source>
</evidence>
<sequence length="230" mass="24927">MKKIFTLFVALFCSVAMFAQDTKGMFEFADKNGNVVPNGSTLTKTEVEKSGKRLQINTGLFVKPVKPELNGEKLGAKLRVEVENLDHGTIQYCLLGSCSAASEKGTFNSTSNFVDKLDDLATEWIMGTDKEGKALKGEATVKLTLVACKKVSLGLDEFDIEQFEWQEVGDCSSVTVKFVYDGTTAINGVADNTNATVVARYAADGTRLSAPQKGLNIVKLSNGKTVKYIK</sequence>
<dbReference type="OrthoDB" id="1073043at2"/>
<gene>
    <name evidence="2" type="ORF">DW060_00785</name>
</gene>
<name>A0A415GRZ7_9BACT</name>
<dbReference type="Proteomes" id="UP000286598">
    <property type="component" value="Unassembled WGS sequence"/>
</dbReference>
<accession>A0A415GRZ7</accession>
<proteinExistence type="predicted"/>
<comment type="caution">
    <text evidence="2">The sequence shown here is derived from an EMBL/GenBank/DDBJ whole genome shotgun (WGS) entry which is preliminary data.</text>
</comment>
<evidence type="ECO:0008006" key="4">
    <source>
        <dbReference type="Google" id="ProtNLM"/>
    </source>
</evidence>